<dbReference type="Gene3D" id="2.40.50.140">
    <property type="entry name" value="Nucleic acid-binding proteins"/>
    <property type="match status" value="1"/>
</dbReference>
<keyword evidence="4" id="KW-0862">Zinc</keyword>
<dbReference type="InterPro" id="IPR013955">
    <property type="entry name" value="Rep_factor-A_C"/>
</dbReference>
<keyword evidence="5" id="KW-0238">DNA-binding</keyword>
<dbReference type="FunFam" id="2.40.50.140:FF:000090">
    <property type="entry name" value="Replication protein A subunit"/>
    <property type="match status" value="1"/>
</dbReference>
<evidence type="ECO:0000256" key="1">
    <source>
        <dbReference type="ARBA" id="ARBA00005690"/>
    </source>
</evidence>
<evidence type="ECO:0000256" key="4">
    <source>
        <dbReference type="ARBA" id="ARBA00022833"/>
    </source>
</evidence>
<name>A0A5J9U4C2_9POAL</name>
<dbReference type="InterPro" id="IPR012340">
    <property type="entry name" value="NA-bd_OB-fold"/>
</dbReference>
<dbReference type="Gramene" id="TVU18317">
    <property type="protein sequence ID" value="TVU18317"/>
    <property type="gene ID" value="EJB05_34407"/>
</dbReference>
<dbReference type="SUPFAM" id="SSF50249">
    <property type="entry name" value="Nucleic acid-binding proteins"/>
    <property type="match status" value="1"/>
</dbReference>
<evidence type="ECO:0000313" key="7">
    <source>
        <dbReference type="EMBL" id="TVU18317.1"/>
    </source>
</evidence>
<keyword evidence="8" id="KW-1185">Reference proteome</keyword>
<feature type="domain" description="Replication factor A C-terminal" evidence="6">
    <location>
        <begin position="268"/>
        <end position="412"/>
    </location>
</feature>
<sequence>MACPSTDFKACIDGALAILEEMKATVEKMRAAEVEKRAAQLDALLPSPRPAGLRSPSSSFAPRRHAIFKRRRLTCLGRRGLTLAIPGWLVQESGAALHCSTHPDGVCCLQIDGLRRCLVAEARPTARHWSNTLWIQLRPMNTRTKHLILNIAVRNNTDSSSTCCSHVVPMIAPVAAPDDGFQLDRCPHRILLFFMFVHFEILQTDCTPIEHGEGIEFSSTALRRPEKSAEYCCESHSAGQGIEASLVRKTVAEISAEKLDCFDKQEHIIVNATLTFINKENFCYTACPLVVNGRQCRMEVSGNGDGWWHCHSCNQTFVTCDYRYRVLIQLQDSTGMTYATASQQAGEEIFGHTAKELYLMKCERQDSAQFDNIVGGVLFQLKLKTGAIQDKFPKCTIVKAEKVNPSIESHRLLREINKLTENSISTKMCRTSVGSRIGFSYMEAQQKKLKFSHDQYAMNHDGEWDLVSQTGNNSL</sequence>
<comment type="caution">
    <text evidence="7">The sequence shown here is derived from an EMBL/GenBank/DDBJ whole genome shotgun (WGS) entry which is preliminary data.</text>
</comment>
<reference evidence="7 8" key="1">
    <citation type="journal article" date="2019" name="Sci. Rep.">
        <title>A high-quality genome of Eragrostis curvula grass provides insights into Poaceae evolution and supports new strategies to enhance forage quality.</title>
        <authorList>
            <person name="Carballo J."/>
            <person name="Santos B.A.C.M."/>
            <person name="Zappacosta D."/>
            <person name="Garbus I."/>
            <person name="Selva J.P."/>
            <person name="Gallo C.A."/>
            <person name="Diaz A."/>
            <person name="Albertini E."/>
            <person name="Caccamo M."/>
            <person name="Echenique V."/>
        </authorList>
    </citation>
    <scope>NUCLEOTIDE SEQUENCE [LARGE SCALE GENOMIC DNA]</scope>
    <source>
        <strain evidence="8">cv. Victoria</strain>
        <tissue evidence="7">Leaf</tissue>
    </source>
</reference>
<dbReference type="EMBL" id="RWGY01000029">
    <property type="protein sequence ID" value="TVU18317.1"/>
    <property type="molecule type" value="Genomic_DNA"/>
</dbReference>
<evidence type="ECO:0000256" key="5">
    <source>
        <dbReference type="ARBA" id="ARBA00023125"/>
    </source>
</evidence>
<proteinExistence type="inferred from homology"/>
<evidence type="ECO:0000256" key="2">
    <source>
        <dbReference type="ARBA" id="ARBA00022723"/>
    </source>
</evidence>
<dbReference type="OrthoDB" id="682525at2759"/>
<accession>A0A5J9U4C2</accession>
<protein>
    <recommendedName>
        <fullName evidence="6">Replication factor A C-terminal domain-containing protein</fullName>
    </recommendedName>
</protein>
<evidence type="ECO:0000259" key="6">
    <source>
        <dbReference type="Pfam" id="PF08646"/>
    </source>
</evidence>
<comment type="similarity">
    <text evidence="1">Belongs to the replication factor A protein 1 family.</text>
</comment>
<dbReference type="GO" id="GO:0003677">
    <property type="term" value="F:DNA binding"/>
    <property type="evidence" value="ECO:0007669"/>
    <property type="project" value="UniProtKB-KW"/>
</dbReference>
<evidence type="ECO:0000313" key="8">
    <source>
        <dbReference type="Proteomes" id="UP000324897"/>
    </source>
</evidence>
<dbReference type="Pfam" id="PF08646">
    <property type="entry name" value="Rep_fac-A_C"/>
    <property type="match status" value="1"/>
</dbReference>
<evidence type="ECO:0000256" key="3">
    <source>
        <dbReference type="ARBA" id="ARBA00022771"/>
    </source>
</evidence>
<dbReference type="InterPro" id="IPR047192">
    <property type="entry name" value="Euk_RPA1_DBD_C"/>
</dbReference>
<keyword evidence="2" id="KW-0479">Metal-binding</keyword>
<dbReference type="GO" id="GO:0008270">
    <property type="term" value="F:zinc ion binding"/>
    <property type="evidence" value="ECO:0007669"/>
    <property type="project" value="UniProtKB-KW"/>
</dbReference>
<organism evidence="7 8">
    <name type="scientific">Eragrostis curvula</name>
    <name type="common">weeping love grass</name>
    <dbReference type="NCBI Taxonomy" id="38414"/>
    <lineage>
        <taxon>Eukaryota</taxon>
        <taxon>Viridiplantae</taxon>
        <taxon>Streptophyta</taxon>
        <taxon>Embryophyta</taxon>
        <taxon>Tracheophyta</taxon>
        <taxon>Spermatophyta</taxon>
        <taxon>Magnoliopsida</taxon>
        <taxon>Liliopsida</taxon>
        <taxon>Poales</taxon>
        <taxon>Poaceae</taxon>
        <taxon>PACMAD clade</taxon>
        <taxon>Chloridoideae</taxon>
        <taxon>Eragrostideae</taxon>
        <taxon>Eragrostidinae</taxon>
        <taxon>Eragrostis</taxon>
    </lineage>
</organism>
<dbReference type="Proteomes" id="UP000324897">
    <property type="component" value="Chromosome 7"/>
</dbReference>
<feature type="non-terminal residue" evidence="7">
    <location>
        <position position="1"/>
    </location>
</feature>
<gene>
    <name evidence="7" type="ORF">EJB05_34407</name>
</gene>
<dbReference type="CDD" id="cd04476">
    <property type="entry name" value="RPA1_DBD_C"/>
    <property type="match status" value="1"/>
</dbReference>
<dbReference type="AlphaFoldDB" id="A0A5J9U4C2"/>
<keyword evidence="3" id="KW-0863">Zinc-finger</keyword>